<comment type="similarity">
    <text evidence="2">Belongs to the RNase H family.</text>
</comment>
<dbReference type="PANTHER" id="PTHR10642:SF26">
    <property type="entry name" value="RIBONUCLEASE H1"/>
    <property type="match status" value="1"/>
</dbReference>
<evidence type="ECO:0000256" key="5">
    <source>
        <dbReference type="ARBA" id="ARBA00022723"/>
    </source>
</evidence>
<evidence type="ECO:0000256" key="4">
    <source>
        <dbReference type="ARBA" id="ARBA00022722"/>
    </source>
</evidence>
<organism evidence="9 10">
    <name type="scientific">Aspergillus niger</name>
    <dbReference type="NCBI Taxonomy" id="5061"/>
    <lineage>
        <taxon>Eukaryota</taxon>
        <taxon>Fungi</taxon>
        <taxon>Dikarya</taxon>
        <taxon>Ascomycota</taxon>
        <taxon>Pezizomycotina</taxon>
        <taxon>Eurotiomycetes</taxon>
        <taxon>Eurotiomycetidae</taxon>
        <taxon>Eurotiales</taxon>
        <taxon>Aspergillaceae</taxon>
        <taxon>Aspergillus</taxon>
        <taxon>Aspergillus subgen. Circumdati</taxon>
    </lineage>
</organism>
<dbReference type="GO" id="GO:0043137">
    <property type="term" value="P:DNA replication, removal of RNA primer"/>
    <property type="evidence" value="ECO:0007669"/>
    <property type="project" value="TreeGrafter"/>
</dbReference>
<dbReference type="Proteomes" id="UP000068243">
    <property type="component" value="Unassembled WGS sequence"/>
</dbReference>
<keyword evidence="5" id="KW-0479">Metal-binding</keyword>
<dbReference type="VEuPathDB" id="FungiDB:ASPNIDRAFT2_1131751"/>
<comment type="caution">
    <text evidence="9">The sequence shown here is derived from an EMBL/GenBank/DDBJ whole genome shotgun (WGS) entry which is preliminary data.</text>
</comment>
<dbReference type="OMA" id="WIYKWTR"/>
<dbReference type="AlphaFoldDB" id="A0A100I223"/>
<dbReference type="Gene3D" id="3.30.420.10">
    <property type="entry name" value="Ribonuclease H-like superfamily/Ribonuclease H"/>
    <property type="match status" value="1"/>
</dbReference>
<dbReference type="Pfam" id="PF00075">
    <property type="entry name" value="RNase_H"/>
    <property type="match status" value="1"/>
</dbReference>
<evidence type="ECO:0000256" key="1">
    <source>
        <dbReference type="ARBA" id="ARBA00000077"/>
    </source>
</evidence>
<keyword evidence="7" id="KW-0378">Hydrolase</keyword>
<gene>
    <name evidence="9" type="ORF">ABL_00092</name>
</gene>
<evidence type="ECO:0000256" key="3">
    <source>
        <dbReference type="ARBA" id="ARBA00012180"/>
    </source>
</evidence>
<accession>A0A100I223</accession>
<keyword evidence="4" id="KW-0540">Nuclease</keyword>
<evidence type="ECO:0000259" key="8">
    <source>
        <dbReference type="PROSITE" id="PS50879"/>
    </source>
</evidence>
<dbReference type="InterPro" id="IPR036397">
    <property type="entry name" value="RNaseH_sf"/>
</dbReference>
<feature type="domain" description="RNase H type-1" evidence="8">
    <location>
        <begin position="1"/>
        <end position="159"/>
    </location>
</feature>
<dbReference type="EC" id="3.1.26.4" evidence="3"/>
<dbReference type="SUPFAM" id="SSF53098">
    <property type="entry name" value="Ribonuclease H-like"/>
    <property type="match status" value="1"/>
</dbReference>
<evidence type="ECO:0000313" key="10">
    <source>
        <dbReference type="Proteomes" id="UP000068243"/>
    </source>
</evidence>
<dbReference type="OrthoDB" id="245563at2759"/>
<dbReference type="VEuPathDB" id="FungiDB:An01g02270"/>
<sequence>MVYIMKVHVDGGCRANGQPGSIGAAAAAFKGASGKFYGEKTEHLLSYTAPTNQRAEITSIILGLEMALNKSKQLSSDPRLDVTIYSDSTYAVSCMEKWINKWIKNGWINRKGVEVANRDLLEKAVVLDSRLKQKGDVQYVWIPREENQYVDKLCNDLMNTICLVERLCNSLERARCDVQSSSSDDC</sequence>
<dbReference type="PROSITE" id="PS50879">
    <property type="entry name" value="RNASE_H_1"/>
    <property type="match status" value="1"/>
</dbReference>
<evidence type="ECO:0000256" key="2">
    <source>
        <dbReference type="ARBA" id="ARBA00005300"/>
    </source>
</evidence>
<comment type="catalytic activity">
    <reaction evidence="1">
        <text>Endonucleolytic cleavage to 5'-phosphomonoester.</text>
        <dbReference type="EC" id="3.1.26.4"/>
    </reaction>
</comment>
<evidence type="ECO:0000256" key="7">
    <source>
        <dbReference type="ARBA" id="ARBA00022801"/>
    </source>
</evidence>
<reference evidence="10" key="1">
    <citation type="journal article" date="2016" name="Genome Announc.">
        <title>Draft genome sequence of Aspergillus niger strain An76.</title>
        <authorList>
            <person name="Gong W."/>
            <person name="Cheng Z."/>
            <person name="Zhang H."/>
            <person name="Liu L."/>
            <person name="Gao P."/>
            <person name="Wang L."/>
        </authorList>
    </citation>
    <scope>NUCLEOTIDE SEQUENCE [LARGE SCALE GENOMIC DNA]</scope>
    <source>
        <strain evidence="10">An76</strain>
    </source>
</reference>
<dbReference type="PANTHER" id="PTHR10642">
    <property type="entry name" value="RIBONUCLEASE H1"/>
    <property type="match status" value="1"/>
</dbReference>
<dbReference type="InterPro" id="IPR050092">
    <property type="entry name" value="RNase_H"/>
</dbReference>
<evidence type="ECO:0000256" key="6">
    <source>
        <dbReference type="ARBA" id="ARBA00022759"/>
    </source>
</evidence>
<protein>
    <recommendedName>
        <fullName evidence="3">ribonuclease H</fullName>
        <ecNumber evidence="3">3.1.26.4</ecNumber>
    </recommendedName>
</protein>
<dbReference type="GO" id="GO:0004523">
    <property type="term" value="F:RNA-DNA hybrid ribonuclease activity"/>
    <property type="evidence" value="ECO:0007669"/>
    <property type="project" value="UniProtKB-EC"/>
</dbReference>
<dbReference type="InterPro" id="IPR012337">
    <property type="entry name" value="RNaseH-like_sf"/>
</dbReference>
<name>A0A100I223_ASPNG</name>
<proteinExistence type="inferred from homology"/>
<evidence type="ECO:0000313" key="9">
    <source>
        <dbReference type="EMBL" id="GAQ33300.1"/>
    </source>
</evidence>
<keyword evidence="6" id="KW-0255">Endonuclease</keyword>
<dbReference type="GO" id="GO:0046872">
    <property type="term" value="F:metal ion binding"/>
    <property type="evidence" value="ECO:0007669"/>
    <property type="project" value="UniProtKB-KW"/>
</dbReference>
<dbReference type="InterPro" id="IPR002156">
    <property type="entry name" value="RNaseH_domain"/>
</dbReference>
<dbReference type="GO" id="GO:0003676">
    <property type="term" value="F:nucleic acid binding"/>
    <property type="evidence" value="ECO:0007669"/>
    <property type="project" value="InterPro"/>
</dbReference>
<dbReference type="EMBL" id="BCMY01000001">
    <property type="protein sequence ID" value="GAQ33300.1"/>
    <property type="molecule type" value="Genomic_DNA"/>
</dbReference>